<dbReference type="PRINTS" id="PR00412">
    <property type="entry name" value="EPOXHYDRLASE"/>
</dbReference>
<keyword evidence="4" id="KW-1185">Reference proteome</keyword>
<dbReference type="OrthoDB" id="408373at2759"/>
<evidence type="ECO:0000256" key="1">
    <source>
        <dbReference type="SAM" id="SignalP"/>
    </source>
</evidence>
<keyword evidence="1" id="KW-0732">Signal</keyword>
<dbReference type="RefSeq" id="XP_022669647.1">
    <property type="nucleotide sequence ID" value="XM_022813912.1"/>
</dbReference>
<dbReference type="SUPFAM" id="SSF53474">
    <property type="entry name" value="alpha/beta-Hydrolases"/>
    <property type="match status" value="1"/>
</dbReference>
<feature type="domain" description="AB hydrolase-1" evidence="2">
    <location>
        <begin position="67"/>
        <end position="316"/>
    </location>
</feature>
<accession>A0A7M7KRF7</accession>
<dbReference type="Proteomes" id="UP000594260">
    <property type="component" value="Unplaced"/>
</dbReference>
<dbReference type="InParanoid" id="A0A7M7KRF7"/>
<dbReference type="InterPro" id="IPR029058">
    <property type="entry name" value="AB_hydrolase_fold"/>
</dbReference>
<sequence>MFPSGNLLSGSIAVLAIAFAIFQAQPAPPQSPLLYQWETIDGKITRFDNKYNIFYKDISGQVNNSEILLVLHGFPTSSFDFYLMINGLRKTFQRVILIDFLGFGYSDKPRDHAYSISEQTDIAEHVLSVLGIHEFHILAHDYGDTVAQEFLARELESRSSRPRSYSVKSAALLNGGLFPSTHRPTWTQSLLRAPLFAPVIARFANRWLFGNSLNQVFGQNQLTSDDIKQLWYLVRYNNGYRAWPRLLSYIDERQTSETRWTNALQRAKIPLCVFYGPADPVNPPPYFAEHYNKVIPRPCIETFPDDIGHYPQLEDPEALMQKYVRFLKTRVKIHVDETQVKVIIPEKLAAPHPITE</sequence>
<dbReference type="EnsemblMetazoa" id="XM_022813913">
    <property type="protein sequence ID" value="XP_022669648"/>
    <property type="gene ID" value="LOC111253834"/>
</dbReference>
<dbReference type="PANTHER" id="PTHR43798">
    <property type="entry name" value="MONOACYLGLYCEROL LIPASE"/>
    <property type="match status" value="1"/>
</dbReference>
<dbReference type="Gene3D" id="3.40.50.1820">
    <property type="entry name" value="alpha/beta hydrolase"/>
    <property type="match status" value="1"/>
</dbReference>
<dbReference type="Pfam" id="PF00561">
    <property type="entry name" value="Abhydrolase_1"/>
    <property type="match status" value="1"/>
</dbReference>
<dbReference type="KEGG" id="vde:111253834"/>
<evidence type="ECO:0000313" key="4">
    <source>
        <dbReference type="Proteomes" id="UP000594260"/>
    </source>
</evidence>
<dbReference type="RefSeq" id="XP_022669648.1">
    <property type="nucleotide sequence ID" value="XM_022813913.1"/>
</dbReference>
<proteinExistence type="predicted"/>
<organism evidence="3 4">
    <name type="scientific">Varroa destructor</name>
    <name type="common">Honeybee mite</name>
    <dbReference type="NCBI Taxonomy" id="109461"/>
    <lineage>
        <taxon>Eukaryota</taxon>
        <taxon>Metazoa</taxon>
        <taxon>Ecdysozoa</taxon>
        <taxon>Arthropoda</taxon>
        <taxon>Chelicerata</taxon>
        <taxon>Arachnida</taxon>
        <taxon>Acari</taxon>
        <taxon>Parasitiformes</taxon>
        <taxon>Mesostigmata</taxon>
        <taxon>Gamasina</taxon>
        <taxon>Dermanyssoidea</taxon>
        <taxon>Varroidae</taxon>
        <taxon>Varroa</taxon>
    </lineage>
</organism>
<reference evidence="3" key="1">
    <citation type="submission" date="2021-01" db="UniProtKB">
        <authorList>
            <consortium name="EnsemblMetazoa"/>
        </authorList>
    </citation>
    <scope>IDENTIFICATION</scope>
</reference>
<dbReference type="OMA" id="CDMLGFG"/>
<evidence type="ECO:0000259" key="2">
    <source>
        <dbReference type="Pfam" id="PF00561"/>
    </source>
</evidence>
<name>A0A7M7KRF7_VARDE</name>
<protein>
    <recommendedName>
        <fullName evidence="2">AB hydrolase-1 domain-containing protein</fullName>
    </recommendedName>
</protein>
<feature type="chain" id="PRO_5033597072" description="AB hydrolase-1 domain-containing protein" evidence="1">
    <location>
        <begin position="27"/>
        <end position="356"/>
    </location>
</feature>
<dbReference type="GO" id="GO:0047372">
    <property type="term" value="F:monoacylglycerol lipase activity"/>
    <property type="evidence" value="ECO:0007669"/>
    <property type="project" value="TreeGrafter"/>
</dbReference>
<dbReference type="AlphaFoldDB" id="A0A7M7KRF7"/>
<evidence type="ECO:0000313" key="3">
    <source>
        <dbReference type="EnsemblMetazoa" id="XP_022669648"/>
    </source>
</evidence>
<feature type="signal peptide" evidence="1">
    <location>
        <begin position="1"/>
        <end position="26"/>
    </location>
</feature>
<dbReference type="GO" id="GO:0046464">
    <property type="term" value="P:acylglycerol catabolic process"/>
    <property type="evidence" value="ECO:0007669"/>
    <property type="project" value="TreeGrafter"/>
</dbReference>
<dbReference type="InterPro" id="IPR000639">
    <property type="entry name" value="Epox_hydrolase-like"/>
</dbReference>
<dbReference type="EnsemblMetazoa" id="XM_022813912">
    <property type="protein sequence ID" value="XP_022669647"/>
    <property type="gene ID" value="LOC111253834"/>
</dbReference>
<dbReference type="PANTHER" id="PTHR43798:SF33">
    <property type="entry name" value="HYDROLASE, PUTATIVE (AFU_ORTHOLOGUE AFUA_2G14860)-RELATED"/>
    <property type="match status" value="1"/>
</dbReference>
<dbReference type="GeneID" id="111253834"/>
<dbReference type="InterPro" id="IPR050266">
    <property type="entry name" value="AB_hydrolase_sf"/>
</dbReference>
<dbReference type="GO" id="GO:0016020">
    <property type="term" value="C:membrane"/>
    <property type="evidence" value="ECO:0007669"/>
    <property type="project" value="TreeGrafter"/>
</dbReference>
<dbReference type="InterPro" id="IPR000073">
    <property type="entry name" value="AB_hydrolase_1"/>
</dbReference>